<evidence type="ECO:0000313" key="2">
    <source>
        <dbReference type="Proteomes" id="UP000078492"/>
    </source>
</evidence>
<dbReference type="EMBL" id="KQ979568">
    <property type="protein sequence ID" value="KYN20745.1"/>
    <property type="molecule type" value="Genomic_DNA"/>
</dbReference>
<name>A0A195E6B6_9HYME</name>
<dbReference type="Proteomes" id="UP000078492">
    <property type="component" value="Unassembled WGS sequence"/>
</dbReference>
<reference evidence="1 2" key="1">
    <citation type="submission" date="2015-09" db="EMBL/GenBank/DDBJ databases">
        <title>Trachymyrmex cornetzi WGS genome.</title>
        <authorList>
            <person name="Nygaard S."/>
            <person name="Hu H."/>
            <person name="Boomsma J."/>
            <person name="Zhang G."/>
        </authorList>
    </citation>
    <scope>NUCLEOTIDE SEQUENCE [LARGE SCALE GENOMIC DNA]</scope>
    <source>
        <strain evidence="1">Tcor2-1</strain>
        <tissue evidence="1">Whole body</tissue>
    </source>
</reference>
<protein>
    <submittedName>
        <fullName evidence="1">Uncharacterized protein</fullName>
    </submittedName>
</protein>
<feature type="non-terminal residue" evidence="1">
    <location>
        <position position="1"/>
    </location>
</feature>
<proteinExistence type="predicted"/>
<sequence>VLRPDPEYYRSSGPLSDEHSGVNELWFGFVPQTPFLPHPGRLSVGTSARADQYNR</sequence>
<organism evidence="1 2">
    <name type="scientific">Trachymyrmex cornetzi</name>
    <dbReference type="NCBI Taxonomy" id="471704"/>
    <lineage>
        <taxon>Eukaryota</taxon>
        <taxon>Metazoa</taxon>
        <taxon>Ecdysozoa</taxon>
        <taxon>Arthropoda</taxon>
        <taxon>Hexapoda</taxon>
        <taxon>Insecta</taxon>
        <taxon>Pterygota</taxon>
        <taxon>Neoptera</taxon>
        <taxon>Endopterygota</taxon>
        <taxon>Hymenoptera</taxon>
        <taxon>Apocrita</taxon>
        <taxon>Aculeata</taxon>
        <taxon>Formicoidea</taxon>
        <taxon>Formicidae</taxon>
        <taxon>Myrmicinae</taxon>
        <taxon>Trachymyrmex</taxon>
    </lineage>
</organism>
<dbReference type="AlphaFoldDB" id="A0A195E6B6"/>
<accession>A0A195E6B6</accession>
<keyword evidence="2" id="KW-1185">Reference proteome</keyword>
<gene>
    <name evidence="1" type="ORF">ALC57_06651</name>
</gene>
<evidence type="ECO:0000313" key="1">
    <source>
        <dbReference type="EMBL" id="KYN20745.1"/>
    </source>
</evidence>